<gene>
    <name evidence="2" type="ORF">AS592_09585</name>
</gene>
<dbReference type="Gene3D" id="6.10.140.970">
    <property type="match status" value="1"/>
</dbReference>
<comment type="caution">
    <text evidence="2">The sequence shown here is derived from an EMBL/GenBank/DDBJ whole genome shotgun (WGS) entry which is preliminary data.</text>
</comment>
<dbReference type="OrthoDB" id="5373102at2"/>
<dbReference type="RefSeq" id="WP_067328153.1">
    <property type="nucleotide sequence ID" value="NZ_LNKT01000001.1"/>
</dbReference>
<evidence type="ECO:0000313" key="3">
    <source>
        <dbReference type="Proteomes" id="UP000075359"/>
    </source>
</evidence>
<dbReference type="AlphaFoldDB" id="A0A151CIK1"/>
<proteinExistence type="predicted"/>
<dbReference type="Proteomes" id="UP000075359">
    <property type="component" value="Unassembled WGS sequence"/>
</dbReference>
<name>A0A151CIK1_9BACT</name>
<accession>A0A151CIK1</accession>
<keyword evidence="3" id="KW-1185">Reference proteome</keyword>
<evidence type="ECO:0000313" key="2">
    <source>
        <dbReference type="EMBL" id="KYJ87365.1"/>
    </source>
</evidence>
<dbReference type="STRING" id="1630136.AS592_09585"/>
<organism evidence="2 3">
    <name type="scientific">Sulfurovum riftiae</name>
    <dbReference type="NCBI Taxonomy" id="1630136"/>
    <lineage>
        <taxon>Bacteria</taxon>
        <taxon>Pseudomonadati</taxon>
        <taxon>Campylobacterota</taxon>
        <taxon>Epsilonproteobacteria</taxon>
        <taxon>Campylobacterales</taxon>
        <taxon>Sulfurovaceae</taxon>
        <taxon>Sulfurovum</taxon>
    </lineage>
</organism>
<sequence length="160" mass="17806">MKKILTTLGFALVLTTMTISAETAGTVNGMEVSVEEANKALNVISRGQATWDKISQQQKEQVLKMIAPSKLASVKAKKELSEEEKNVALSNFWMQKKMSEAKISDEEAKKAYEKLKEAAKKANPKKEFPPFEAAKKSIKMKMAQEKVVGDLMKDAKIKLK</sequence>
<feature type="signal peptide" evidence="1">
    <location>
        <begin position="1"/>
        <end position="21"/>
    </location>
</feature>
<reference evidence="2 3" key="1">
    <citation type="submission" date="2015-11" db="EMBL/GenBank/DDBJ databases">
        <title>Draft genome of Sulfurovum riftiae 1812E, a member of the Epsilonproteobacteria isolated from the tube of the deep-sea hydrothermal vent tubewom Riftia pachyptila.</title>
        <authorList>
            <person name="Vetriani C."/>
            <person name="Giovannelli D."/>
        </authorList>
    </citation>
    <scope>NUCLEOTIDE SEQUENCE [LARGE SCALE GENOMIC DNA]</scope>
    <source>
        <strain evidence="2 3">1812E</strain>
    </source>
</reference>
<evidence type="ECO:0000256" key="1">
    <source>
        <dbReference type="SAM" id="SignalP"/>
    </source>
</evidence>
<protein>
    <submittedName>
        <fullName evidence="2">Uncharacterized protein</fullName>
    </submittedName>
</protein>
<dbReference type="Gene3D" id="1.10.8.1040">
    <property type="match status" value="1"/>
</dbReference>
<dbReference type="EMBL" id="LNKT01000001">
    <property type="protein sequence ID" value="KYJ87365.1"/>
    <property type="molecule type" value="Genomic_DNA"/>
</dbReference>
<feature type="chain" id="PRO_5007578563" evidence="1">
    <location>
        <begin position="22"/>
        <end position="160"/>
    </location>
</feature>
<keyword evidence="1" id="KW-0732">Signal</keyword>